<protein>
    <recommendedName>
        <fullName evidence="4">SPW repeat-containing protein</fullName>
    </recommendedName>
</protein>
<sequence length="114" mass="11443">MRTIRYTAAIATIIMSLLNLPVGLDPSAAQLPAVVAWLVSVLGLVGIVAAIGLLRSAPWATPAVITVGGLNLIGAIVAMANSSDGAVIGLVLSIAGTALSITYAVRRPRTAQAA</sequence>
<dbReference type="Proteomes" id="UP001501444">
    <property type="component" value="Unassembled WGS sequence"/>
</dbReference>
<dbReference type="RefSeq" id="WP_344614952.1">
    <property type="nucleotide sequence ID" value="NZ_BAAARV010000040.1"/>
</dbReference>
<comment type="caution">
    <text evidence="2">The sequence shown here is derived from an EMBL/GenBank/DDBJ whole genome shotgun (WGS) entry which is preliminary data.</text>
</comment>
<feature type="transmembrane region" description="Helical" evidence="1">
    <location>
        <begin position="61"/>
        <end position="80"/>
    </location>
</feature>
<accession>A0ABN3GPC8</accession>
<evidence type="ECO:0008006" key="4">
    <source>
        <dbReference type="Google" id="ProtNLM"/>
    </source>
</evidence>
<proteinExistence type="predicted"/>
<organism evidence="2 3">
    <name type="scientific">Dactylosporangium salmoneum</name>
    <dbReference type="NCBI Taxonomy" id="53361"/>
    <lineage>
        <taxon>Bacteria</taxon>
        <taxon>Bacillati</taxon>
        <taxon>Actinomycetota</taxon>
        <taxon>Actinomycetes</taxon>
        <taxon>Micromonosporales</taxon>
        <taxon>Micromonosporaceae</taxon>
        <taxon>Dactylosporangium</taxon>
    </lineage>
</organism>
<feature type="transmembrane region" description="Helical" evidence="1">
    <location>
        <begin position="33"/>
        <end position="54"/>
    </location>
</feature>
<reference evidence="2 3" key="1">
    <citation type="journal article" date="2019" name="Int. J. Syst. Evol. Microbiol.">
        <title>The Global Catalogue of Microorganisms (GCM) 10K type strain sequencing project: providing services to taxonomists for standard genome sequencing and annotation.</title>
        <authorList>
            <consortium name="The Broad Institute Genomics Platform"/>
            <consortium name="The Broad Institute Genome Sequencing Center for Infectious Disease"/>
            <person name="Wu L."/>
            <person name="Ma J."/>
        </authorList>
    </citation>
    <scope>NUCLEOTIDE SEQUENCE [LARGE SCALE GENOMIC DNA]</scope>
    <source>
        <strain evidence="2 3">JCM 3272</strain>
    </source>
</reference>
<evidence type="ECO:0000313" key="3">
    <source>
        <dbReference type="Proteomes" id="UP001501444"/>
    </source>
</evidence>
<feature type="transmembrane region" description="Helical" evidence="1">
    <location>
        <begin position="86"/>
        <end position="105"/>
    </location>
</feature>
<name>A0ABN3GPC8_9ACTN</name>
<dbReference type="EMBL" id="BAAARV010000040">
    <property type="protein sequence ID" value="GAA2357151.1"/>
    <property type="molecule type" value="Genomic_DNA"/>
</dbReference>
<keyword evidence="3" id="KW-1185">Reference proteome</keyword>
<keyword evidence="1" id="KW-1133">Transmembrane helix</keyword>
<keyword evidence="1" id="KW-0812">Transmembrane</keyword>
<keyword evidence="1" id="KW-0472">Membrane</keyword>
<gene>
    <name evidence="2" type="ORF">GCM10010170_050340</name>
</gene>
<evidence type="ECO:0000256" key="1">
    <source>
        <dbReference type="SAM" id="Phobius"/>
    </source>
</evidence>
<evidence type="ECO:0000313" key="2">
    <source>
        <dbReference type="EMBL" id="GAA2357151.1"/>
    </source>
</evidence>